<comment type="caution">
    <text evidence="2">The sequence shown here is derived from an EMBL/GenBank/DDBJ whole genome shotgun (WGS) entry which is preliminary data.</text>
</comment>
<dbReference type="Pfam" id="PF12771">
    <property type="entry name" value="SusD-like_2"/>
    <property type="match status" value="1"/>
</dbReference>
<dbReference type="InterPro" id="IPR041662">
    <property type="entry name" value="SusD-like_2"/>
</dbReference>
<keyword evidence="1" id="KW-0732">Signal</keyword>
<dbReference type="InterPro" id="IPR011990">
    <property type="entry name" value="TPR-like_helical_dom_sf"/>
</dbReference>
<organism evidence="2 3">
    <name type="scientific">Larkinella arboricola</name>
    <dbReference type="NCBI Taxonomy" id="643671"/>
    <lineage>
        <taxon>Bacteria</taxon>
        <taxon>Pseudomonadati</taxon>
        <taxon>Bacteroidota</taxon>
        <taxon>Cytophagia</taxon>
        <taxon>Cytophagales</taxon>
        <taxon>Spirosomataceae</taxon>
        <taxon>Larkinella</taxon>
    </lineage>
</organism>
<dbReference type="EMBL" id="QLMC01000004">
    <property type="protein sequence ID" value="RAJ95830.1"/>
    <property type="molecule type" value="Genomic_DNA"/>
</dbReference>
<dbReference type="Gene3D" id="1.25.40.390">
    <property type="match status" value="1"/>
</dbReference>
<evidence type="ECO:0000256" key="1">
    <source>
        <dbReference type="SAM" id="SignalP"/>
    </source>
</evidence>
<dbReference type="PROSITE" id="PS51257">
    <property type="entry name" value="PROKAR_LIPOPROTEIN"/>
    <property type="match status" value="1"/>
</dbReference>
<evidence type="ECO:0000313" key="2">
    <source>
        <dbReference type="EMBL" id="RAJ95830.1"/>
    </source>
</evidence>
<dbReference type="OrthoDB" id="843771at2"/>
<accession>A0A327WTU8</accession>
<keyword evidence="3" id="KW-1185">Reference proteome</keyword>
<feature type="chain" id="PRO_5016301468" evidence="1">
    <location>
        <begin position="24"/>
        <end position="493"/>
    </location>
</feature>
<dbReference type="SUPFAM" id="SSF48452">
    <property type="entry name" value="TPR-like"/>
    <property type="match status" value="1"/>
</dbReference>
<reference evidence="2 3" key="1">
    <citation type="submission" date="2018-06" db="EMBL/GenBank/DDBJ databases">
        <title>Genomic Encyclopedia of Archaeal and Bacterial Type Strains, Phase II (KMG-II): from individual species to whole genera.</title>
        <authorList>
            <person name="Goeker M."/>
        </authorList>
    </citation>
    <scope>NUCLEOTIDE SEQUENCE [LARGE SCALE GENOMIC DNA]</scope>
    <source>
        <strain evidence="2 3">DSM 21851</strain>
    </source>
</reference>
<dbReference type="RefSeq" id="WP_111629612.1">
    <property type="nucleotide sequence ID" value="NZ_QLMC01000004.1"/>
</dbReference>
<protein>
    <submittedName>
        <fullName evidence="2">SusD-like starch-binding protein associating with outer membrane</fullName>
    </submittedName>
</protein>
<gene>
    <name evidence="2" type="ORF">LX87_03579</name>
</gene>
<dbReference type="Proteomes" id="UP000248790">
    <property type="component" value="Unassembled WGS sequence"/>
</dbReference>
<evidence type="ECO:0000313" key="3">
    <source>
        <dbReference type="Proteomes" id="UP000248790"/>
    </source>
</evidence>
<name>A0A327WTU8_LARAB</name>
<sequence>MKRRYIKLFAYMLLLVAAGTSCDNNFEEVNTNPNVPNTVTPDLLLPNIIRAPINENMGTAWGIGNSVMQYTAKIQFVNEDRYLWGEQNGIWNVTYSTLREVQNMYNIATNSSPVQKNYQAIALIMKSWMMSLVTDAYGDAPYTEAIRGKDLMYFPKYDSQETIYNGILKDLAEANGLLAPENGAVNGDILFGGDVMKWRKMANSLRLRYLMRISNKRDVKADMQAIVGNQTATPIFTSNSDNAALRYLPTVPNQFPLYTSRVGSFDEFRLSKTLGDKLMQLNDPRLGIFARPTVASVAAGKPAYVGVPNGLDDNSALTYNGGAQNVSRVGTNYYIDGFGTPTDANLNIAKGIIMTYAELQFILAEAAQKKMITGNAKEYYEKGITASFNYYALDVPAGYLTQPDVAFADAKALELIGTQKWIALFYNGLEPWFDWRRTGFPAIKPGPSNLNQNRVPVRFTYPSSELSLNKPSIDEAVQRQGPNDINTSVWWDK</sequence>
<proteinExistence type="predicted"/>
<dbReference type="AlphaFoldDB" id="A0A327WTU8"/>
<feature type="signal peptide" evidence="1">
    <location>
        <begin position="1"/>
        <end position="23"/>
    </location>
</feature>